<dbReference type="AlphaFoldDB" id="A0AAW2P871"/>
<sequence length="342" mass="36575">MDKGFGGDDSSSSSMSYSNSSSSSRDMYLKHVNRNSHKISKPVRRPLPLPAAVSSSSSSAIPVLDPNPQLSAQPQPQPQPQSQQPPVYNINKNDFRDVVQRLTGSPAHERNPTPPPQATQSRPPSSRLQRIRPPPLAQISNRPPQLAQIFPRPQDETGQRAAVQPFTPLPPLPSVHPAAESPISAYMRFLQSSSASRAPSPLLNGAVGGPRPDSPLLPNDVSHRAAQPQPFSPLLPAESPVSAYMRFLQNSYSLASASPRCSVVGPPQQPPLLPPQEHPPAPPSASCPSPFPVLPLSPLPFGCIPSPRSPYGTLFSPTGQLGLPQLPLSPTLPVPSPRWKGM</sequence>
<evidence type="ECO:0000313" key="3">
    <source>
        <dbReference type="EMBL" id="KAL0352457.1"/>
    </source>
</evidence>
<dbReference type="EMBL" id="JACGWM010000009">
    <property type="protein sequence ID" value="KAL0352457.1"/>
    <property type="molecule type" value="Genomic_DNA"/>
</dbReference>
<evidence type="ECO:0000259" key="2">
    <source>
        <dbReference type="Pfam" id="PF05678"/>
    </source>
</evidence>
<name>A0AAW2P871_9LAMI</name>
<feature type="compositionally biased region" description="Polar residues" evidence="1">
    <location>
        <begin position="118"/>
        <end position="128"/>
    </location>
</feature>
<feature type="compositionally biased region" description="Basic residues" evidence="1">
    <location>
        <begin position="31"/>
        <end position="44"/>
    </location>
</feature>
<feature type="compositionally biased region" description="Pro residues" evidence="1">
    <location>
        <begin position="267"/>
        <end position="287"/>
    </location>
</feature>
<reference evidence="3" key="1">
    <citation type="submission" date="2020-06" db="EMBL/GenBank/DDBJ databases">
        <authorList>
            <person name="Li T."/>
            <person name="Hu X."/>
            <person name="Zhang T."/>
            <person name="Song X."/>
            <person name="Zhang H."/>
            <person name="Dai N."/>
            <person name="Sheng W."/>
            <person name="Hou X."/>
            <person name="Wei L."/>
        </authorList>
    </citation>
    <scope>NUCLEOTIDE SEQUENCE</scope>
    <source>
        <strain evidence="3">KEN8</strain>
        <tissue evidence="3">Leaf</tissue>
    </source>
</reference>
<reference evidence="3" key="2">
    <citation type="journal article" date="2024" name="Plant">
        <title>Genomic evolution and insights into agronomic trait innovations of Sesamum species.</title>
        <authorList>
            <person name="Miao H."/>
            <person name="Wang L."/>
            <person name="Qu L."/>
            <person name="Liu H."/>
            <person name="Sun Y."/>
            <person name="Le M."/>
            <person name="Wang Q."/>
            <person name="Wei S."/>
            <person name="Zheng Y."/>
            <person name="Lin W."/>
            <person name="Duan Y."/>
            <person name="Cao H."/>
            <person name="Xiong S."/>
            <person name="Wang X."/>
            <person name="Wei L."/>
            <person name="Li C."/>
            <person name="Ma Q."/>
            <person name="Ju M."/>
            <person name="Zhao R."/>
            <person name="Li G."/>
            <person name="Mu C."/>
            <person name="Tian Q."/>
            <person name="Mei H."/>
            <person name="Zhang T."/>
            <person name="Gao T."/>
            <person name="Zhang H."/>
        </authorList>
    </citation>
    <scope>NUCLEOTIDE SEQUENCE</scope>
    <source>
        <strain evidence="3">KEN8</strain>
    </source>
</reference>
<dbReference type="InterPro" id="IPR039612">
    <property type="entry name" value="VQ_5/9/14"/>
</dbReference>
<feature type="region of interest" description="Disordered" evidence="1">
    <location>
        <begin position="314"/>
        <end position="342"/>
    </location>
</feature>
<dbReference type="PANTHER" id="PTHR33783">
    <property type="entry name" value="PROTEIN HAIKU1"/>
    <property type="match status" value="1"/>
</dbReference>
<feature type="compositionally biased region" description="Low complexity" evidence="1">
    <location>
        <begin position="10"/>
        <end position="24"/>
    </location>
</feature>
<feature type="domain" description="VQ" evidence="2">
    <location>
        <begin position="84"/>
        <end position="108"/>
    </location>
</feature>
<dbReference type="Pfam" id="PF05678">
    <property type="entry name" value="VQ"/>
    <property type="match status" value="1"/>
</dbReference>
<feature type="region of interest" description="Disordered" evidence="1">
    <location>
        <begin position="258"/>
        <end position="287"/>
    </location>
</feature>
<evidence type="ECO:0000256" key="1">
    <source>
        <dbReference type="SAM" id="MobiDB-lite"/>
    </source>
</evidence>
<dbReference type="InterPro" id="IPR008889">
    <property type="entry name" value="VQ"/>
</dbReference>
<comment type="caution">
    <text evidence="3">The sequence shown here is derived from an EMBL/GenBank/DDBJ whole genome shotgun (WGS) entry which is preliminary data.</text>
</comment>
<dbReference type="PANTHER" id="PTHR33783:SF4">
    <property type="entry name" value="VQ MOTIF-CONTAINING PROTEIN 9"/>
    <property type="match status" value="1"/>
</dbReference>
<feature type="compositionally biased region" description="Low complexity" evidence="1">
    <location>
        <begin position="50"/>
        <end position="86"/>
    </location>
</feature>
<gene>
    <name evidence="3" type="ORF">Scaly_1634400</name>
</gene>
<feature type="compositionally biased region" description="Low complexity" evidence="1">
    <location>
        <begin position="317"/>
        <end position="329"/>
    </location>
</feature>
<organism evidence="3">
    <name type="scientific">Sesamum calycinum</name>
    <dbReference type="NCBI Taxonomy" id="2727403"/>
    <lineage>
        <taxon>Eukaryota</taxon>
        <taxon>Viridiplantae</taxon>
        <taxon>Streptophyta</taxon>
        <taxon>Embryophyta</taxon>
        <taxon>Tracheophyta</taxon>
        <taxon>Spermatophyta</taxon>
        <taxon>Magnoliopsida</taxon>
        <taxon>eudicotyledons</taxon>
        <taxon>Gunneridae</taxon>
        <taxon>Pentapetalae</taxon>
        <taxon>asterids</taxon>
        <taxon>lamiids</taxon>
        <taxon>Lamiales</taxon>
        <taxon>Pedaliaceae</taxon>
        <taxon>Sesamum</taxon>
    </lineage>
</organism>
<feature type="region of interest" description="Disordered" evidence="1">
    <location>
        <begin position="196"/>
        <end position="234"/>
    </location>
</feature>
<proteinExistence type="predicted"/>
<protein>
    <submittedName>
        <fullName evidence="3">VQ motif-containing protein 9</fullName>
    </submittedName>
</protein>
<accession>A0AAW2P871</accession>
<feature type="region of interest" description="Disordered" evidence="1">
    <location>
        <begin position="1"/>
        <end position="172"/>
    </location>
</feature>